<dbReference type="AlphaFoldDB" id="B2RMB6"/>
<evidence type="ECO:0000313" key="1">
    <source>
        <dbReference type="EMBL" id="BAG34511.1"/>
    </source>
</evidence>
<evidence type="ECO:0000313" key="2">
    <source>
        <dbReference type="Proteomes" id="UP000008842"/>
    </source>
</evidence>
<protein>
    <submittedName>
        <fullName evidence="1">Uncharacterized protein</fullName>
    </submittedName>
</protein>
<name>B2RMB6_PORG3</name>
<dbReference type="BioCyc" id="PGIN431947:G1G2V-2228-MONOMER"/>
<organism evidence="1 2">
    <name type="scientific">Porphyromonas gingivalis (strain ATCC 33277 / DSM 20709 / CIP 103683 / JCM 12257 / NCTC 11834 / 2561)</name>
    <dbReference type="NCBI Taxonomy" id="431947"/>
    <lineage>
        <taxon>Bacteria</taxon>
        <taxon>Pseudomonadati</taxon>
        <taxon>Bacteroidota</taxon>
        <taxon>Bacteroidia</taxon>
        <taxon>Bacteroidales</taxon>
        <taxon>Porphyromonadaceae</taxon>
        <taxon>Porphyromonas</taxon>
    </lineage>
</organism>
<dbReference type="Proteomes" id="UP000008842">
    <property type="component" value="Chromosome"/>
</dbReference>
<sequence length="126" mass="15013">MSRKPIIEIDMRAYYELKRRRDACDKEAERYQKDIFRCLDHVRNNYGDMIFEEVETHLIYPGSLGNKILRFLIGKKQISSSKLMTPTGRPTLHLIEQLTDFGRPLLISALLGFVKRSIVRRFRRRR</sequence>
<proteinExistence type="predicted"/>
<gene>
    <name evidence="1" type="ordered locus">PGN_1993</name>
</gene>
<dbReference type="OrthoDB" id="1014100at2"/>
<dbReference type="KEGG" id="pgn:PGN_1993"/>
<dbReference type="HOGENOM" id="CLU_2094608_0_0_10"/>
<dbReference type="EMBL" id="AP009380">
    <property type="protein sequence ID" value="BAG34511.1"/>
    <property type="molecule type" value="Genomic_DNA"/>
</dbReference>
<reference evidence="1 2" key="1">
    <citation type="journal article" date="2008" name="DNA Res.">
        <title>Determination of the genome sequence of Porphyromonas gingivalis strain ATCC 33277 and genomic comparison with strain W83 revealed extensive genome rearrangements in P. gingivalis.</title>
        <authorList>
            <person name="Naito M."/>
            <person name="Hirakawa H."/>
            <person name="Yamashita A."/>
            <person name="Ohara N."/>
            <person name="Shoji M."/>
            <person name="Yukitake H."/>
            <person name="Nakayama K."/>
            <person name="Toh H."/>
            <person name="Yoshimura F."/>
            <person name="Kuhara S."/>
            <person name="Hattori M."/>
            <person name="Hayashi T."/>
            <person name="Nakayama K."/>
        </authorList>
    </citation>
    <scope>NUCLEOTIDE SEQUENCE [LARGE SCALE GENOMIC DNA]</scope>
    <source>
        <strain evidence="2">ATCC 33277 / DSM 20709 / CIP 103683 / JCM 12257 / NCTC 11834 / 2561</strain>
    </source>
</reference>
<dbReference type="SMR" id="B2RMB6"/>
<accession>B2RMB6</accession>